<keyword evidence="2" id="KW-1185">Reference proteome</keyword>
<dbReference type="EMBL" id="CM047580">
    <property type="protein sequence ID" value="KAI9922531.1"/>
    <property type="molecule type" value="Genomic_DNA"/>
</dbReference>
<evidence type="ECO:0000313" key="2">
    <source>
        <dbReference type="Proteomes" id="UP001163321"/>
    </source>
</evidence>
<proteinExistence type="predicted"/>
<protein>
    <submittedName>
        <fullName evidence="1">Uncharacterized protein</fullName>
    </submittedName>
</protein>
<accession>A0ACC0WX26</accession>
<dbReference type="Proteomes" id="UP001163321">
    <property type="component" value="Chromosome 1"/>
</dbReference>
<reference evidence="1 2" key="1">
    <citation type="journal article" date="2022" name="bioRxiv">
        <title>The genome of the oomycete Peronosclerospora sorghi, a cosmopolitan pathogen of maize and sorghum, is inflated with dispersed pseudogenes.</title>
        <authorList>
            <person name="Fletcher K."/>
            <person name="Martin F."/>
            <person name="Isakeit T."/>
            <person name="Cavanaugh K."/>
            <person name="Magill C."/>
            <person name="Michelmore R."/>
        </authorList>
    </citation>
    <scope>NUCLEOTIDE SEQUENCE [LARGE SCALE GENOMIC DNA]</scope>
    <source>
        <strain evidence="1">P6</strain>
    </source>
</reference>
<gene>
    <name evidence="1" type="ORF">PsorP6_000648</name>
</gene>
<comment type="caution">
    <text evidence="1">The sequence shown here is derived from an EMBL/GenBank/DDBJ whole genome shotgun (WGS) entry which is preliminary data.</text>
</comment>
<evidence type="ECO:0000313" key="1">
    <source>
        <dbReference type="EMBL" id="KAI9922531.1"/>
    </source>
</evidence>
<name>A0ACC0WX26_9STRA</name>
<sequence length="265" mass="30133">MKLLFVFLVVASPLCQLVGLALAAIDKSNVTNAFAFQRRLRAAVPIEPLKAAVPIEPLKAAVPVKPLTSEAIVPALEAYGYPSKDFKAFISDHLAQFKPEEKEGKKRKREHTSIINPKFMSLLTREFEANIGHNFENSWNDISYYLAVLELAGGSANKAASMIYKAMHNKRWNEDEAAKGILKKMQAGQFFSWFLVLESVQDAAKRVFPSGLSHVWREEVIKQYEEYARLRPNPIMLDDVADLLDFDLFQEWLKKKKLLFSDMIK</sequence>
<organism evidence="1 2">
    <name type="scientific">Peronosclerospora sorghi</name>
    <dbReference type="NCBI Taxonomy" id="230839"/>
    <lineage>
        <taxon>Eukaryota</taxon>
        <taxon>Sar</taxon>
        <taxon>Stramenopiles</taxon>
        <taxon>Oomycota</taxon>
        <taxon>Peronosporomycetes</taxon>
        <taxon>Peronosporales</taxon>
        <taxon>Peronosporaceae</taxon>
        <taxon>Peronosclerospora</taxon>
    </lineage>
</organism>